<name>A0AA42HY67_9BURK</name>
<dbReference type="Proteomes" id="UP001158297">
    <property type="component" value="Unassembled WGS sequence"/>
</dbReference>
<reference evidence="1" key="1">
    <citation type="submission" date="2022-09" db="EMBL/GenBank/DDBJ databases">
        <title>Intensive care unit water sources are persistently colonized with multi-drug resistant bacteria and are the site of extensive horizontal gene transfer of antibiotic resistance genes.</title>
        <authorList>
            <person name="Diorio-Toth L."/>
        </authorList>
    </citation>
    <scope>NUCLEOTIDE SEQUENCE</scope>
    <source>
        <strain evidence="1">GD04130</strain>
    </source>
</reference>
<accession>A0AA42HY67</accession>
<dbReference type="AlphaFoldDB" id="A0AA42HY67"/>
<gene>
    <name evidence="1" type="ORF">N7330_19060</name>
</gene>
<evidence type="ECO:0000313" key="1">
    <source>
        <dbReference type="EMBL" id="MDH0365121.1"/>
    </source>
</evidence>
<sequence length="102" mass="11354">MNPISNTDEISVVLNALTTDMAVSVSWPTLYQWAGSSPLAVEHYPQLLRHWKQIWRGSRKGTPVPTVFLYHGTAKLTLVRENTLDDPPAVALQDLANVLMAK</sequence>
<proteinExistence type="predicted"/>
<evidence type="ECO:0000313" key="2">
    <source>
        <dbReference type="Proteomes" id="UP001158297"/>
    </source>
</evidence>
<dbReference type="RefSeq" id="WP_279860676.1">
    <property type="nucleotide sequence ID" value="NZ_JAODZU010000038.1"/>
</dbReference>
<comment type="caution">
    <text evidence="1">The sequence shown here is derived from an EMBL/GenBank/DDBJ whole genome shotgun (WGS) entry which is preliminary data.</text>
</comment>
<protein>
    <submittedName>
        <fullName evidence="1">Uncharacterized protein</fullName>
    </submittedName>
</protein>
<organism evidence="1 2">
    <name type="scientific">Comamonas aquatica</name>
    <dbReference type="NCBI Taxonomy" id="225991"/>
    <lineage>
        <taxon>Bacteria</taxon>
        <taxon>Pseudomonadati</taxon>
        <taxon>Pseudomonadota</taxon>
        <taxon>Betaproteobacteria</taxon>
        <taxon>Burkholderiales</taxon>
        <taxon>Comamonadaceae</taxon>
        <taxon>Comamonas</taxon>
    </lineage>
</organism>
<dbReference type="EMBL" id="JAODZU010000038">
    <property type="protein sequence ID" value="MDH0365121.1"/>
    <property type="molecule type" value="Genomic_DNA"/>
</dbReference>